<protein>
    <submittedName>
        <fullName evidence="7">GGDEF domain-containing protein</fullName>
    </submittedName>
</protein>
<dbReference type="Pfam" id="PF00563">
    <property type="entry name" value="EAL"/>
    <property type="match status" value="1"/>
</dbReference>
<dbReference type="CDD" id="cd01949">
    <property type="entry name" value="GGDEF"/>
    <property type="match status" value="1"/>
</dbReference>
<dbReference type="PANTHER" id="PTHR44757">
    <property type="entry name" value="DIGUANYLATE CYCLASE DGCP"/>
    <property type="match status" value="1"/>
</dbReference>
<keyword evidence="1" id="KW-0597">Phosphoprotein</keyword>
<dbReference type="InterPro" id="IPR001789">
    <property type="entry name" value="Sig_transdc_resp-reg_receiver"/>
</dbReference>
<sequence>MSDKPTRVLIVEDEAIIAMDLAQRLESYGYVVTGIAASSDQAIELFDSTGPDLVMMDIVIRGGMDGVETAARLRERRDVPVIYLTAFSDDETLRRARATAPQGYLLKPFRPDDIRASIEVALVKHAMDSRLRQSEEWFSRTLCSIGEGVVATDTAGRVRMINPIAEGLIGLSDAEAVGQPIGAILDLRHERSGLPVPDPVVGAMLMSGLPAQCPALLTTRSGAVTPVEYAAAPIIAADGELMGCVLVLRDIARRREMERALAESERRFHSAFEYAAIGMALVAADGRFLQANDVAVAMLGVHGEVIAGLSFLHLCHEGDRPMLDEYLARLMDNSLPSFQIELRLVTPDSRVVWALLSVSAVRDDRGSTRYYIVQLQDVTARRSAEEQLVFVAYYDALTGLSNRTQINRQLEQSIAFCRRRGEQLAVMFIDLDNFKLVNDSLGHNAGDALLRDVARRLKGAVRETDIVGRLGGDEFVVILPGVEDDNAVAGVCSKLIAAMELPCTFEEHLIQTSCSIGISRFPNDAVTGDRLIVAADDAMYRAKELGKNGFVFYSSEWGRQINQRMVLEADLRRALAESQFELHYQPIHDADGGVHSLEALLRWQHPERGLVAPDVFMQSAERSGLIVPIGAWVLRTVCSQLRVWHDAGAVDVKVAVNLSARQFRDPDLVGLVMGTLAEFDLDPSCLALELTESSIMQQPERARATLDELRRNGLRIAVDDFGTGYSSLSYLKRLPIHALKIDRSFMTDLPDNRESGAIVSAIVTMSRALGLTVVGEGVENSAQARFLNDLGCDLLQGFLFEQPAPAMVIESLLGLGRRAGMGSAVSVQ</sequence>
<dbReference type="InterPro" id="IPR011006">
    <property type="entry name" value="CheY-like_superfamily"/>
</dbReference>
<feature type="domain" description="Response regulatory" evidence="2">
    <location>
        <begin position="7"/>
        <end position="122"/>
    </location>
</feature>
<evidence type="ECO:0000259" key="6">
    <source>
        <dbReference type="PROSITE" id="PS50887"/>
    </source>
</evidence>
<evidence type="ECO:0000313" key="8">
    <source>
        <dbReference type="Proteomes" id="UP001157167"/>
    </source>
</evidence>
<dbReference type="PROSITE" id="PS50112">
    <property type="entry name" value="PAS"/>
    <property type="match status" value="2"/>
</dbReference>
<reference evidence="8" key="1">
    <citation type="journal article" date="2019" name="Int. J. Syst. Evol. Microbiol.">
        <title>The Global Catalogue of Microorganisms (GCM) 10K type strain sequencing project: providing services to taxonomists for standard genome sequencing and annotation.</title>
        <authorList>
            <consortium name="The Broad Institute Genomics Platform"/>
            <consortium name="The Broad Institute Genome Sequencing Center for Infectious Disease"/>
            <person name="Wu L."/>
            <person name="Ma J."/>
        </authorList>
    </citation>
    <scope>NUCLEOTIDE SEQUENCE [LARGE SCALE GENOMIC DNA]</scope>
    <source>
        <strain evidence="8">NBRC 102407</strain>
    </source>
</reference>
<dbReference type="Proteomes" id="UP001157167">
    <property type="component" value="Unassembled WGS sequence"/>
</dbReference>
<dbReference type="Gene3D" id="3.30.70.270">
    <property type="match status" value="1"/>
</dbReference>
<dbReference type="InterPro" id="IPR000700">
    <property type="entry name" value="PAS-assoc_C"/>
</dbReference>
<feature type="domain" description="GGDEF" evidence="6">
    <location>
        <begin position="422"/>
        <end position="555"/>
    </location>
</feature>
<dbReference type="EMBL" id="BSPX01000046">
    <property type="protein sequence ID" value="GLT23378.1"/>
    <property type="molecule type" value="Genomic_DNA"/>
</dbReference>
<evidence type="ECO:0000259" key="5">
    <source>
        <dbReference type="PROSITE" id="PS50883"/>
    </source>
</evidence>
<evidence type="ECO:0000259" key="3">
    <source>
        <dbReference type="PROSITE" id="PS50112"/>
    </source>
</evidence>
<feature type="domain" description="PAS" evidence="3">
    <location>
        <begin position="264"/>
        <end position="334"/>
    </location>
</feature>
<dbReference type="CDD" id="cd17534">
    <property type="entry name" value="REC_DC-like"/>
    <property type="match status" value="1"/>
</dbReference>
<dbReference type="SUPFAM" id="SSF55785">
    <property type="entry name" value="PYP-like sensor domain (PAS domain)"/>
    <property type="match status" value="2"/>
</dbReference>
<dbReference type="InterPro" id="IPR052155">
    <property type="entry name" value="Biofilm_reg_signaling"/>
</dbReference>
<dbReference type="SUPFAM" id="SSF52172">
    <property type="entry name" value="CheY-like"/>
    <property type="match status" value="1"/>
</dbReference>
<dbReference type="Pfam" id="PF00990">
    <property type="entry name" value="GGDEF"/>
    <property type="match status" value="1"/>
</dbReference>
<dbReference type="Gene3D" id="3.30.450.20">
    <property type="entry name" value="PAS domain"/>
    <property type="match status" value="2"/>
</dbReference>
<dbReference type="SMART" id="SM00091">
    <property type="entry name" value="PAS"/>
    <property type="match status" value="2"/>
</dbReference>
<feature type="domain" description="EAL" evidence="5">
    <location>
        <begin position="564"/>
        <end position="817"/>
    </location>
</feature>
<dbReference type="Gene3D" id="3.40.50.2300">
    <property type="match status" value="1"/>
</dbReference>
<evidence type="ECO:0000259" key="2">
    <source>
        <dbReference type="PROSITE" id="PS50110"/>
    </source>
</evidence>
<dbReference type="Gene3D" id="3.20.20.450">
    <property type="entry name" value="EAL domain"/>
    <property type="match status" value="1"/>
</dbReference>
<dbReference type="InterPro" id="IPR013656">
    <property type="entry name" value="PAS_4"/>
</dbReference>
<keyword evidence="8" id="KW-1185">Reference proteome</keyword>
<evidence type="ECO:0000256" key="1">
    <source>
        <dbReference type="PROSITE-ProRule" id="PRU00169"/>
    </source>
</evidence>
<dbReference type="SUPFAM" id="SSF55073">
    <property type="entry name" value="Nucleotide cyclase"/>
    <property type="match status" value="1"/>
</dbReference>
<name>A0ABQ6FCN7_9RHOO</name>
<feature type="domain" description="PAC" evidence="4">
    <location>
        <begin position="338"/>
        <end position="390"/>
    </location>
</feature>
<dbReference type="NCBIfam" id="TIGR00254">
    <property type="entry name" value="GGDEF"/>
    <property type="match status" value="1"/>
</dbReference>
<dbReference type="PROSITE" id="PS50887">
    <property type="entry name" value="GGDEF"/>
    <property type="match status" value="1"/>
</dbReference>
<evidence type="ECO:0000313" key="7">
    <source>
        <dbReference type="EMBL" id="GLT23378.1"/>
    </source>
</evidence>
<dbReference type="InterPro" id="IPR029787">
    <property type="entry name" value="Nucleotide_cyclase"/>
</dbReference>
<dbReference type="NCBIfam" id="TIGR00229">
    <property type="entry name" value="sensory_box"/>
    <property type="match status" value="2"/>
</dbReference>
<dbReference type="SMART" id="SM00267">
    <property type="entry name" value="GGDEF"/>
    <property type="match status" value="1"/>
</dbReference>
<dbReference type="SMART" id="SM00448">
    <property type="entry name" value="REC"/>
    <property type="match status" value="1"/>
</dbReference>
<dbReference type="InterPro" id="IPR043128">
    <property type="entry name" value="Rev_trsase/Diguanyl_cyclase"/>
</dbReference>
<dbReference type="PROSITE" id="PS50883">
    <property type="entry name" value="EAL"/>
    <property type="match status" value="1"/>
</dbReference>
<dbReference type="InterPro" id="IPR035965">
    <property type="entry name" value="PAS-like_dom_sf"/>
</dbReference>
<dbReference type="PROSITE" id="PS50110">
    <property type="entry name" value="RESPONSE_REGULATORY"/>
    <property type="match status" value="1"/>
</dbReference>
<dbReference type="InterPro" id="IPR001633">
    <property type="entry name" value="EAL_dom"/>
</dbReference>
<dbReference type="PROSITE" id="PS50113">
    <property type="entry name" value="PAC"/>
    <property type="match status" value="2"/>
</dbReference>
<dbReference type="CDD" id="cd01948">
    <property type="entry name" value="EAL"/>
    <property type="match status" value="1"/>
</dbReference>
<dbReference type="SMART" id="SM00086">
    <property type="entry name" value="PAC"/>
    <property type="match status" value="2"/>
</dbReference>
<evidence type="ECO:0000259" key="4">
    <source>
        <dbReference type="PROSITE" id="PS50113"/>
    </source>
</evidence>
<dbReference type="SMART" id="SM00052">
    <property type="entry name" value="EAL"/>
    <property type="match status" value="1"/>
</dbReference>
<dbReference type="InterPro" id="IPR000160">
    <property type="entry name" value="GGDEF_dom"/>
</dbReference>
<gene>
    <name evidence="7" type="ORF">GCM10007933_28440</name>
</gene>
<feature type="modified residue" description="4-aspartylphosphate" evidence="1">
    <location>
        <position position="57"/>
    </location>
</feature>
<dbReference type="Pfam" id="PF13426">
    <property type="entry name" value="PAS_9"/>
    <property type="match status" value="1"/>
</dbReference>
<dbReference type="InterPro" id="IPR001610">
    <property type="entry name" value="PAC"/>
</dbReference>
<dbReference type="InterPro" id="IPR035919">
    <property type="entry name" value="EAL_sf"/>
</dbReference>
<dbReference type="Pfam" id="PF00072">
    <property type="entry name" value="Response_reg"/>
    <property type="match status" value="1"/>
</dbReference>
<dbReference type="RefSeq" id="WP_284188584.1">
    <property type="nucleotide sequence ID" value="NZ_BSPX01000046.1"/>
</dbReference>
<organism evidence="7 8">
    <name type="scientific">Zoogloea oryzae</name>
    <dbReference type="NCBI Taxonomy" id="310767"/>
    <lineage>
        <taxon>Bacteria</taxon>
        <taxon>Pseudomonadati</taxon>
        <taxon>Pseudomonadota</taxon>
        <taxon>Betaproteobacteria</taxon>
        <taxon>Rhodocyclales</taxon>
        <taxon>Zoogloeaceae</taxon>
        <taxon>Zoogloea</taxon>
    </lineage>
</organism>
<dbReference type="InterPro" id="IPR000014">
    <property type="entry name" value="PAS"/>
</dbReference>
<feature type="domain" description="PAS" evidence="3">
    <location>
        <begin position="134"/>
        <end position="192"/>
    </location>
</feature>
<dbReference type="PANTHER" id="PTHR44757:SF2">
    <property type="entry name" value="BIOFILM ARCHITECTURE MAINTENANCE PROTEIN MBAA"/>
    <property type="match status" value="1"/>
</dbReference>
<comment type="caution">
    <text evidence="7">The sequence shown here is derived from an EMBL/GenBank/DDBJ whole genome shotgun (WGS) entry which is preliminary data.</text>
</comment>
<accession>A0ABQ6FCN7</accession>
<dbReference type="Pfam" id="PF08448">
    <property type="entry name" value="PAS_4"/>
    <property type="match status" value="1"/>
</dbReference>
<dbReference type="CDD" id="cd00130">
    <property type="entry name" value="PAS"/>
    <property type="match status" value="2"/>
</dbReference>
<proteinExistence type="predicted"/>
<feature type="domain" description="PAC" evidence="4">
    <location>
        <begin position="211"/>
        <end position="263"/>
    </location>
</feature>
<dbReference type="SUPFAM" id="SSF141868">
    <property type="entry name" value="EAL domain-like"/>
    <property type="match status" value="1"/>
</dbReference>